<evidence type="ECO:0000256" key="1">
    <source>
        <dbReference type="ARBA" id="ARBA00004141"/>
    </source>
</evidence>
<geneLocation type="plastid" evidence="13"/>
<comment type="function">
    <text evidence="11">Involved in protein export. Participates in an early event of protein translocation across the chloroplast thylakoid membrane.</text>
</comment>
<proteinExistence type="inferred from homology"/>
<keyword evidence="9" id="KW-0811">Translocation</keyword>
<sequence length="76" mass="8837">MNYTNIFSLFSIISNILLILVILVRSPNEQSLQENLDPLKLFESSSKAEKSIDKLIQILTIFYFILALCYNIQSYF</sequence>
<evidence type="ECO:0000256" key="11">
    <source>
        <dbReference type="ARBA" id="ARBA00025638"/>
    </source>
</evidence>
<feature type="transmembrane region" description="Helical" evidence="12">
    <location>
        <begin position="6"/>
        <end position="24"/>
    </location>
</feature>
<dbReference type="GO" id="GO:0009306">
    <property type="term" value="P:protein secretion"/>
    <property type="evidence" value="ECO:0007669"/>
    <property type="project" value="InterPro"/>
</dbReference>
<comment type="similarity">
    <text evidence="2">Belongs to the SecG family.</text>
</comment>
<evidence type="ECO:0000256" key="8">
    <source>
        <dbReference type="ARBA" id="ARBA00022989"/>
    </source>
</evidence>
<keyword evidence="10 12" id="KW-0472">Membrane</keyword>
<feature type="transmembrane region" description="Helical" evidence="12">
    <location>
        <begin position="55"/>
        <end position="73"/>
    </location>
</feature>
<keyword evidence="7" id="KW-0653">Protein transport</keyword>
<evidence type="ECO:0000256" key="2">
    <source>
        <dbReference type="ARBA" id="ARBA00008445"/>
    </source>
</evidence>
<keyword evidence="13" id="KW-0934">Plastid</keyword>
<evidence type="ECO:0000256" key="12">
    <source>
        <dbReference type="SAM" id="Phobius"/>
    </source>
</evidence>
<dbReference type="GO" id="GO:0016020">
    <property type="term" value="C:membrane"/>
    <property type="evidence" value="ECO:0007669"/>
    <property type="project" value="UniProtKB-SubCell"/>
</dbReference>
<keyword evidence="6 12" id="KW-0812">Transmembrane</keyword>
<protein>
    <recommendedName>
        <fullName evidence="4">Probable protein-export membrane protein SecG</fullName>
    </recommendedName>
    <alternativeName>
        <fullName evidence="3">Probable protein-export membrane protein secG</fullName>
    </alternativeName>
</protein>
<evidence type="ECO:0000313" key="13">
    <source>
        <dbReference type="EMBL" id="QWK41671.1"/>
    </source>
</evidence>
<evidence type="ECO:0000256" key="6">
    <source>
        <dbReference type="ARBA" id="ARBA00022692"/>
    </source>
</evidence>
<evidence type="ECO:0000256" key="3">
    <source>
        <dbReference type="ARBA" id="ARBA00013657"/>
    </source>
</evidence>
<gene>
    <name evidence="13" type="primary">ycf47</name>
</gene>
<name>A0A8F0JWS1_AKKLU</name>
<dbReference type="Pfam" id="PF03840">
    <property type="entry name" value="SecG"/>
    <property type="match status" value="1"/>
</dbReference>
<dbReference type="AlphaFoldDB" id="A0A8F0JWS1"/>
<comment type="subcellular location">
    <subcellularLocation>
        <location evidence="1">Membrane</location>
        <topology evidence="1">Multi-pass membrane protein</topology>
    </subcellularLocation>
</comment>
<evidence type="ECO:0000256" key="9">
    <source>
        <dbReference type="ARBA" id="ARBA00023010"/>
    </source>
</evidence>
<dbReference type="InterPro" id="IPR004692">
    <property type="entry name" value="SecG"/>
</dbReference>
<evidence type="ECO:0000256" key="10">
    <source>
        <dbReference type="ARBA" id="ARBA00023136"/>
    </source>
</evidence>
<reference evidence="13" key="1">
    <citation type="journal article" date="2021" name="Genome Biol. Evol.">
        <title>Genomic rearrangements and sequence evolution across brown algal organelles.</title>
        <authorList>
            <person name="Starko S."/>
            <person name="Bringloe T.T."/>
            <person name="Gomez M.S."/>
            <person name="Darby H."/>
            <person name="Graham S.W."/>
            <person name="Martone P.T."/>
        </authorList>
    </citation>
    <scope>NUCLEOTIDE SEQUENCE</scope>
</reference>
<keyword evidence="5" id="KW-0813">Transport</keyword>
<dbReference type="GO" id="GO:0015450">
    <property type="term" value="F:protein-transporting ATPase activity"/>
    <property type="evidence" value="ECO:0007669"/>
    <property type="project" value="InterPro"/>
</dbReference>
<keyword evidence="8 12" id="KW-1133">Transmembrane helix</keyword>
<evidence type="ECO:0000256" key="7">
    <source>
        <dbReference type="ARBA" id="ARBA00022927"/>
    </source>
</evidence>
<evidence type="ECO:0000256" key="4">
    <source>
        <dbReference type="ARBA" id="ARBA00015435"/>
    </source>
</evidence>
<organism evidence="13">
    <name type="scientific">Akkesiphycus lubricus</name>
    <name type="common">Brown alga</name>
    <dbReference type="NCBI Taxonomy" id="3022"/>
    <lineage>
        <taxon>Eukaryota</taxon>
        <taxon>Sar</taxon>
        <taxon>Stramenopiles</taxon>
        <taxon>Ochrophyta</taxon>
        <taxon>PX clade</taxon>
        <taxon>Phaeophyceae</taxon>
        <taxon>Laminariales</taxon>
        <taxon>Akkesiphycaceae</taxon>
        <taxon>Akkesiphycus</taxon>
    </lineage>
</organism>
<dbReference type="EMBL" id="MZ156027">
    <property type="protein sequence ID" value="QWK41671.1"/>
    <property type="molecule type" value="Genomic_DNA"/>
</dbReference>
<accession>A0A8F0JWS1</accession>
<evidence type="ECO:0000256" key="5">
    <source>
        <dbReference type="ARBA" id="ARBA00022448"/>
    </source>
</evidence>